<sequence length="291" mass="32472">MKKYTISLLFILIFILSACTEIPITSDPTIIEDYICKDNPLGEGCYIPAEDLNHISPIPQEYLISETFDSENVGSMPRNWLLYRNEEYAINGVRTIIGEEDGGNRFVRMYSDGRNTPPYPQSTNITKPSFIFTTKFNLDIDRKGVAYASIMIPEEETSSGVNVGVATGAVNVIGVQIGSNMAVTIRVGGPFFYYSGNGDGGDIYNTSLTLTKGIWYRFKFIWDASENMVAAYHLDGENEILLHTDEFHISNRVNAVASGEIMVPNVVRVTMMQNLPGWAYLDDVIVERKGE</sequence>
<evidence type="ECO:0000313" key="1">
    <source>
        <dbReference type="EMBL" id="MDI6453129.1"/>
    </source>
</evidence>
<protein>
    <submittedName>
        <fullName evidence="1">Uncharacterized protein</fullName>
    </submittedName>
</protein>
<name>A0AAW6UBW7_9MOLU</name>
<keyword evidence="2" id="KW-1185">Reference proteome</keyword>
<proteinExistence type="predicted"/>
<accession>A0AAW6UBW7</accession>
<organism evidence="1 2">
    <name type="scientific">Peloplasma aerotolerans</name>
    <dbReference type="NCBI Taxonomy" id="3044389"/>
    <lineage>
        <taxon>Bacteria</taxon>
        <taxon>Bacillati</taxon>
        <taxon>Mycoplasmatota</taxon>
        <taxon>Mollicutes</taxon>
        <taxon>Acholeplasmatales</taxon>
        <taxon>Acholeplasmataceae</taxon>
        <taxon>Peloplasma</taxon>
    </lineage>
</organism>
<dbReference type="AlphaFoldDB" id="A0AAW6UBW7"/>
<dbReference type="RefSeq" id="WP_282839558.1">
    <property type="nucleotide sequence ID" value="NZ_JASCXW010000018.1"/>
</dbReference>
<reference evidence="1" key="1">
    <citation type="submission" date="2023-05" db="EMBL/GenBank/DDBJ databases">
        <title>Mariniplasma microaerophilum sp. nov., a novel anaerobic mollicute isolated from terrestrial mud volcano, Taman Peninsula, Russia.</title>
        <authorList>
            <person name="Khomyakova M.A."/>
            <person name="Merkel A.Y."/>
            <person name="Slobodkin A.I."/>
        </authorList>
    </citation>
    <scope>NUCLEOTIDE SEQUENCE</scope>
    <source>
        <strain evidence="1">M4Ah</strain>
    </source>
</reference>
<dbReference type="PROSITE" id="PS51257">
    <property type="entry name" value="PROKAR_LIPOPROTEIN"/>
    <property type="match status" value="1"/>
</dbReference>
<gene>
    <name evidence="1" type="ORF">QJ521_06110</name>
</gene>
<dbReference type="EMBL" id="JASCXW010000018">
    <property type="protein sequence ID" value="MDI6453129.1"/>
    <property type="molecule type" value="Genomic_DNA"/>
</dbReference>
<dbReference type="Proteomes" id="UP001431532">
    <property type="component" value="Unassembled WGS sequence"/>
</dbReference>
<evidence type="ECO:0000313" key="2">
    <source>
        <dbReference type="Proteomes" id="UP001431532"/>
    </source>
</evidence>
<comment type="caution">
    <text evidence="1">The sequence shown here is derived from an EMBL/GenBank/DDBJ whole genome shotgun (WGS) entry which is preliminary data.</text>
</comment>